<proteinExistence type="predicted"/>
<evidence type="ECO:0000256" key="1">
    <source>
        <dbReference type="ARBA" id="ARBA00022630"/>
    </source>
</evidence>
<evidence type="ECO:0000313" key="6">
    <source>
        <dbReference type="EMBL" id="TBU24353.1"/>
    </source>
</evidence>
<sequence length="213" mass="22986">MTYSDTQPRGTWTRLFCCLPFAALSACGCPVGVSSPCLIPPPRLVTASLLPFTSSLEHCDNSAICMHPLYHMLLGHRWKHVPGVTVLGDATHVMSPFGDAGAKLTMLDALELSIDLVDAINSGTSVEGQEAAVAAWEVCTEPSTYTFQRDSVIGSTIKDALSISPRDESILFANRDKFDLVAIYDNVSRTWATCTPRSPSSSRPLTRPPSARS</sequence>
<accession>A0A4V2JZA6</accession>
<keyword evidence="3" id="KW-0560">Oxidoreductase</keyword>
<organism evidence="6">
    <name type="scientific">Dichomitus squalens</name>
    <dbReference type="NCBI Taxonomy" id="114155"/>
    <lineage>
        <taxon>Eukaryota</taxon>
        <taxon>Fungi</taxon>
        <taxon>Dikarya</taxon>
        <taxon>Basidiomycota</taxon>
        <taxon>Agaricomycotina</taxon>
        <taxon>Agaricomycetes</taxon>
        <taxon>Polyporales</taxon>
        <taxon>Polyporaceae</taxon>
        <taxon>Dichomitus</taxon>
    </lineage>
</organism>
<dbReference type="SUPFAM" id="SSF51905">
    <property type="entry name" value="FAD/NAD(P)-binding domain"/>
    <property type="match status" value="1"/>
</dbReference>
<keyword evidence="5" id="KW-0732">Signal</keyword>
<reference evidence="6" key="1">
    <citation type="submission" date="2019-01" db="EMBL/GenBank/DDBJ databases">
        <title>Draft genome sequences of three monokaryotic isolates of the white-rot basidiomycete fungus Dichomitus squalens.</title>
        <authorList>
            <consortium name="DOE Joint Genome Institute"/>
            <person name="Lopez S.C."/>
            <person name="Andreopoulos B."/>
            <person name="Pangilinan J."/>
            <person name="Lipzen A."/>
            <person name="Riley R."/>
            <person name="Ahrendt S."/>
            <person name="Ng V."/>
            <person name="Barry K."/>
            <person name="Daum C."/>
            <person name="Grigoriev I.V."/>
            <person name="Hilden K.S."/>
            <person name="Makela M.R."/>
            <person name="de Vries R.P."/>
        </authorList>
    </citation>
    <scope>NUCLEOTIDE SEQUENCE [LARGE SCALE GENOMIC DNA]</scope>
    <source>
        <strain evidence="6">OM18370.1</strain>
    </source>
</reference>
<dbReference type="GO" id="GO:0004497">
    <property type="term" value="F:monooxygenase activity"/>
    <property type="evidence" value="ECO:0007669"/>
    <property type="project" value="UniProtKB-KW"/>
</dbReference>
<gene>
    <name evidence="6" type="ORF">BD311DRAFT_561508</name>
</gene>
<dbReference type="EMBL" id="ML143481">
    <property type="protein sequence ID" value="TBU24353.1"/>
    <property type="molecule type" value="Genomic_DNA"/>
</dbReference>
<evidence type="ECO:0000256" key="2">
    <source>
        <dbReference type="ARBA" id="ARBA00022827"/>
    </source>
</evidence>
<dbReference type="PANTHER" id="PTHR46972:SF1">
    <property type="entry name" value="FAD DEPENDENT OXIDOREDUCTASE DOMAIN-CONTAINING PROTEIN"/>
    <property type="match status" value="1"/>
</dbReference>
<evidence type="ECO:0000256" key="3">
    <source>
        <dbReference type="ARBA" id="ARBA00023002"/>
    </source>
</evidence>
<feature type="signal peptide" evidence="5">
    <location>
        <begin position="1"/>
        <end position="28"/>
    </location>
</feature>
<dbReference type="PANTHER" id="PTHR46972">
    <property type="entry name" value="MONOOXYGENASE ASQM-RELATED"/>
    <property type="match status" value="1"/>
</dbReference>
<dbReference type="OrthoDB" id="655030at2759"/>
<dbReference type="InterPro" id="IPR036188">
    <property type="entry name" value="FAD/NAD-bd_sf"/>
</dbReference>
<evidence type="ECO:0008006" key="7">
    <source>
        <dbReference type="Google" id="ProtNLM"/>
    </source>
</evidence>
<name>A0A4V2JZA6_9APHY</name>
<keyword evidence="4" id="KW-0503">Monooxygenase</keyword>
<keyword evidence="1" id="KW-0285">Flavoprotein</keyword>
<dbReference type="Proteomes" id="UP000292957">
    <property type="component" value="Unassembled WGS sequence"/>
</dbReference>
<dbReference type="AlphaFoldDB" id="A0A4V2JZA6"/>
<evidence type="ECO:0000256" key="4">
    <source>
        <dbReference type="ARBA" id="ARBA00023033"/>
    </source>
</evidence>
<evidence type="ECO:0000256" key="5">
    <source>
        <dbReference type="SAM" id="SignalP"/>
    </source>
</evidence>
<keyword evidence="2" id="KW-0274">FAD</keyword>
<protein>
    <recommendedName>
        <fullName evidence="7">FAD-binding domain-containing protein</fullName>
    </recommendedName>
</protein>
<dbReference type="Gene3D" id="3.50.50.60">
    <property type="entry name" value="FAD/NAD(P)-binding domain"/>
    <property type="match status" value="1"/>
</dbReference>
<feature type="chain" id="PRO_5020284134" description="FAD-binding domain-containing protein" evidence="5">
    <location>
        <begin position="29"/>
        <end position="213"/>
    </location>
</feature>